<keyword evidence="4 6" id="KW-0630">Potassium</keyword>
<feature type="binding site" evidence="6">
    <location>
        <position position="80"/>
    </location>
    <ligand>
        <name>(6S)-5-formyl-5,6,7,8-tetrahydrofolate</name>
        <dbReference type="ChEBI" id="CHEBI:57457"/>
    </ligand>
</feature>
<dbReference type="Pfam" id="PF10396">
    <property type="entry name" value="TrmE_N"/>
    <property type="match status" value="1"/>
</dbReference>
<dbReference type="NCBIfam" id="TIGR00450">
    <property type="entry name" value="mnmE_trmE_thdF"/>
    <property type="match status" value="1"/>
</dbReference>
<keyword evidence="6" id="KW-0963">Cytoplasm</keyword>
<dbReference type="InterPro" id="IPR025867">
    <property type="entry name" value="MnmE_helical"/>
</dbReference>
<protein>
    <recommendedName>
        <fullName evidence="6">tRNA modification GTPase MnmE</fullName>
        <ecNumber evidence="6">3.6.-.-</ecNumber>
    </recommendedName>
</protein>
<dbReference type="InterPro" id="IPR027417">
    <property type="entry name" value="P-loop_NTPase"/>
</dbReference>
<feature type="binding site" evidence="6">
    <location>
        <position position="250"/>
    </location>
    <ligand>
        <name>K(+)</name>
        <dbReference type="ChEBI" id="CHEBI:29103"/>
    </ligand>
</feature>
<feature type="binding site" evidence="6">
    <location>
        <begin position="226"/>
        <end position="231"/>
    </location>
    <ligand>
        <name>GTP</name>
        <dbReference type="ChEBI" id="CHEBI:37565"/>
    </ligand>
</feature>
<dbReference type="InterPro" id="IPR005225">
    <property type="entry name" value="Small_GTP-bd"/>
</dbReference>
<gene>
    <name evidence="6 9" type="primary">trmE</name>
    <name evidence="6" type="synonym">mnmE</name>
    <name evidence="9" type="ORF">ATO7_06700</name>
</gene>
<feature type="binding site" evidence="6">
    <location>
        <position position="120"/>
    </location>
    <ligand>
        <name>(6S)-5-formyl-5,6,7,8-tetrahydrofolate</name>
        <dbReference type="ChEBI" id="CHEBI:57457"/>
    </ligand>
</feature>
<dbReference type="RefSeq" id="WP_083560750.1">
    <property type="nucleotide sequence ID" value="NZ_AQQV01000001.1"/>
</dbReference>
<comment type="function">
    <text evidence="6">Exhibits a very high intrinsic GTPase hydrolysis rate. Involved in the addition of a carboxymethylaminomethyl (cmnm) group at the wobble position (U34) of certain tRNAs, forming tRNA-cmnm(5)s(2)U34.</text>
</comment>
<evidence type="ECO:0000256" key="7">
    <source>
        <dbReference type="RuleBase" id="RU003313"/>
    </source>
</evidence>
<dbReference type="GO" id="GO:0005525">
    <property type="term" value="F:GTP binding"/>
    <property type="evidence" value="ECO:0007669"/>
    <property type="project" value="UniProtKB-UniRule"/>
</dbReference>
<dbReference type="PROSITE" id="PS51709">
    <property type="entry name" value="G_TRME"/>
    <property type="match status" value="1"/>
</dbReference>
<dbReference type="InterPro" id="IPR031168">
    <property type="entry name" value="G_TrmE"/>
</dbReference>
<dbReference type="PANTHER" id="PTHR42714:SF2">
    <property type="entry name" value="TRNA MODIFICATION GTPASE GTPBP3, MITOCHONDRIAL"/>
    <property type="match status" value="1"/>
</dbReference>
<dbReference type="Pfam" id="PF01926">
    <property type="entry name" value="MMR_HSR1"/>
    <property type="match status" value="1"/>
</dbReference>
<dbReference type="SUPFAM" id="SSF116878">
    <property type="entry name" value="TrmE connector domain"/>
    <property type="match status" value="1"/>
</dbReference>
<name>A0A1Y1SK17_9GAMM</name>
<feature type="binding site" evidence="6">
    <location>
        <position position="247"/>
    </location>
    <ligand>
        <name>K(+)</name>
        <dbReference type="ChEBI" id="CHEBI:29103"/>
    </ligand>
</feature>
<comment type="similarity">
    <text evidence="1 6 7">Belongs to the TRAFAC class TrmE-Era-EngA-EngB-Septin-like GTPase superfamily. TrmE GTPase family.</text>
</comment>
<dbReference type="PANTHER" id="PTHR42714">
    <property type="entry name" value="TRNA MODIFICATION GTPASE GTPBP3"/>
    <property type="match status" value="1"/>
</dbReference>
<evidence type="ECO:0000256" key="6">
    <source>
        <dbReference type="HAMAP-Rule" id="MF_00379"/>
    </source>
</evidence>
<comment type="subunit">
    <text evidence="6">Homodimer. Heterotetramer of two MnmE and two MnmG subunits.</text>
</comment>
<reference evidence="9 10" key="1">
    <citation type="submission" date="2013-04" db="EMBL/GenBank/DDBJ databases">
        <title>Oceanococcus atlanticus 22II-S10r2 Genome Sequencing.</title>
        <authorList>
            <person name="Lai Q."/>
            <person name="Li G."/>
            <person name="Shao Z."/>
        </authorList>
    </citation>
    <scope>NUCLEOTIDE SEQUENCE [LARGE SCALE GENOMIC DNA]</scope>
    <source>
        <strain evidence="9 10">22II-S10r2</strain>
    </source>
</reference>
<dbReference type="InterPro" id="IPR027266">
    <property type="entry name" value="TrmE/GcvT-like"/>
</dbReference>
<feature type="binding site" evidence="6">
    <location>
        <position position="23"/>
    </location>
    <ligand>
        <name>(6S)-5-formyl-5,6,7,8-tetrahydrofolate</name>
        <dbReference type="ChEBI" id="CHEBI:57457"/>
    </ligand>
</feature>
<dbReference type="Gene3D" id="3.30.1360.120">
    <property type="entry name" value="Probable tRNA modification gtpase trme, domain 1"/>
    <property type="match status" value="1"/>
</dbReference>
<dbReference type="SUPFAM" id="SSF52540">
    <property type="entry name" value="P-loop containing nucleoside triphosphate hydrolases"/>
    <property type="match status" value="1"/>
</dbReference>
<organism evidence="9 10">
    <name type="scientific">Oceanococcus atlanticus</name>
    <dbReference type="NCBI Taxonomy" id="1317117"/>
    <lineage>
        <taxon>Bacteria</taxon>
        <taxon>Pseudomonadati</taxon>
        <taxon>Pseudomonadota</taxon>
        <taxon>Gammaproteobacteria</taxon>
        <taxon>Chromatiales</taxon>
        <taxon>Oceanococcaceae</taxon>
        <taxon>Oceanococcus</taxon>
    </lineage>
</organism>
<accession>A0A1Y1SK17</accession>
<dbReference type="GO" id="GO:0005829">
    <property type="term" value="C:cytosol"/>
    <property type="evidence" value="ECO:0007669"/>
    <property type="project" value="TreeGrafter"/>
</dbReference>
<feature type="binding site" evidence="6">
    <location>
        <position position="226"/>
    </location>
    <ligand>
        <name>K(+)</name>
        <dbReference type="ChEBI" id="CHEBI:29103"/>
    </ligand>
</feature>
<evidence type="ECO:0000313" key="10">
    <source>
        <dbReference type="Proteomes" id="UP000192342"/>
    </source>
</evidence>
<dbReference type="Proteomes" id="UP000192342">
    <property type="component" value="Unassembled WGS sequence"/>
</dbReference>
<dbReference type="Gene3D" id="3.40.50.300">
    <property type="entry name" value="P-loop containing nucleotide triphosphate hydrolases"/>
    <property type="match status" value="1"/>
</dbReference>
<dbReference type="InterPro" id="IPR004520">
    <property type="entry name" value="GTPase_MnmE"/>
</dbReference>
<dbReference type="NCBIfam" id="NF003661">
    <property type="entry name" value="PRK05291.1-3"/>
    <property type="match status" value="1"/>
</dbReference>
<evidence type="ECO:0000256" key="2">
    <source>
        <dbReference type="ARBA" id="ARBA00022694"/>
    </source>
</evidence>
<evidence type="ECO:0000313" key="9">
    <source>
        <dbReference type="EMBL" id="ORE89549.1"/>
    </source>
</evidence>
<dbReference type="STRING" id="1317117.ATO7_06700"/>
<dbReference type="Gene3D" id="1.20.120.430">
    <property type="entry name" value="tRNA modification GTPase MnmE domain 2"/>
    <property type="match status" value="1"/>
</dbReference>
<evidence type="ECO:0000256" key="4">
    <source>
        <dbReference type="ARBA" id="ARBA00022958"/>
    </source>
</evidence>
<keyword evidence="10" id="KW-1185">Reference proteome</keyword>
<dbReference type="CDD" id="cd14858">
    <property type="entry name" value="TrmE_N"/>
    <property type="match status" value="1"/>
</dbReference>
<dbReference type="InterPro" id="IPR018948">
    <property type="entry name" value="GTP-bd_TrmE_N"/>
</dbReference>
<dbReference type="InterPro" id="IPR027368">
    <property type="entry name" value="MnmE_dom2"/>
</dbReference>
<comment type="caution">
    <text evidence="9">The sequence shown here is derived from an EMBL/GenBank/DDBJ whole genome shotgun (WGS) entry which is preliminary data.</text>
</comment>
<feature type="binding site" evidence="6">
    <location>
        <position position="251"/>
    </location>
    <ligand>
        <name>Mg(2+)</name>
        <dbReference type="ChEBI" id="CHEBI:18420"/>
    </ligand>
</feature>
<keyword evidence="2 6" id="KW-0819">tRNA processing</keyword>
<dbReference type="NCBIfam" id="TIGR00231">
    <property type="entry name" value="small_GTP"/>
    <property type="match status" value="1"/>
</dbReference>
<proteinExistence type="inferred from homology"/>
<dbReference type="CDD" id="cd04164">
    <property type="entry name" value="trmE"/>
    <property type="match status" value="1"/>
</dbReference>
<feature type="binding site" evidence="6">
    <location>
        <position position="230"/>
    </location>
    <ligand>
        <name>Mg(2+)</name>
        <dbReference type="ChEBI" id="CHEBI:18420"/>
    </ligand>
</feature>
<dbReference type="InterPro" id="IPR006073">
    <property type="entry name" value="GTP-bd"/>
</dbReference>
<dbReference type="GO" id="GO:0030488">
    <property type="term" value="P:tRNA methylation"/>
    <property type="evidence" value="ECO:0007669"/>
    <property type="project" value="TreeGrafter"/>
</dbReference>
<dbReference type="EMBL" id="AQQV01000001">
    <property type="protein sequence ID" value="ORE89549.1"/>
    <property type="molecule type" value="Genomic_DNA"/>
</dbReference>
<evidence type="ECO:0000259" key="8">
    <source>
        <dbReference type="PROSITE" id="PS51709"/>
    </source>
</evidence>
<evidence type="ECO:0000256" key="1">
    <source>
        <dbReference type="ARBA" id="ARBA00011043"/>
    </source>
</evidence>
<comment type="cofactor">
    <cofactor evidence="6">
        <name>K(+)</name>
        <dbReference type="ChEBI" id="CHEBI:29103"/>
    </cofactor>
    <text evidence="6">Binds 1 potassium ion per subunit.</text>
</comment>
<dbReference type="HAMAP" id="MF_00379">
    <property type="entry name" value="GTPase_MnmE"/>
    <property type="match status" value="1"/>
</dbReference>
<feature type="binding site" evidence="6">
    <location>
        <position position="245"/>
    </location>
    <ligand>
        <name>K(+)</name>
        <dbReference type="ChEBI" id="CHEBI:29103"/>
    </ligand>
</feature>
<dbReference type="GO" id="GO:0046872">
    <property type="term" value="F:metal ion binding"/>
    <property type="evidence" value="ECO:0007669"/>
    <property type="project" value="UniProtKB-KW"/>
</dbReference>
<evidence type="ECO:0000256" key="5">
    <source>
        <dbReference type="ARBA" id="ARBA00023134"/>
    </source>
</evidence>
<sequence>MTTSETIAAVATPAGQGGVGIVRISGPAAFAAAQALSGHPPEVGRVRFARLRNQQGELIDEGVVLAFAGPHSFTGEDVIEMQIHGGPWLLARLMECLCREHPIRGARPGEFSERAFHNGKLDLVQAEAIADMISAGSDQAVRAAQRSLSGVFSSRCHALHEALLDLRMRLEAAIDFPEEDIDFLSDPELMARWQALHVEHQHLLEDARHGVQLSQGLTVVLAGAPNAGKSSLLNYLSRDETAIVSAIAGTTRDLLRSAVQLAGVPVTLIDTAGLRNSDDPVEQEGVRRATKAIASADFLLHVRAPDIPDSPVPQTQARIITVHNKADLGAEPVGWMDSQHSQIRLSARTGEGVDSLIEALVGHAGESDFSARQRHVDALVRLGRHLQEAGQCLQQGAGDIAAEELRLGQRELGEITGQVHSDELLGRIFSSFCIGK</sequence>
<dbReference type="EC" id="3.6.-.-" evidence="6"/>
<feature type="binding site" evidence="6">
    <location>
        <begin position="324"/>
        <end position="327"/>
    </location>
    <ligand>
        <name>GTP</name>
        <dbReference type="ChEBI" id="CHEBI:37565"/>
    </ligand>
</feature>
<keyword evidence="6" id="KW-0460">Magnesium</keyword>
<evidence type="ECO:0000256" key="3">
    <source>
        <dbReference type="ARBA" id="ARBA00022741"/>
    </source>
</evidence>
<keyword evidence="3 6" id="KW-0547">Nucleotide-binding</keyword>
<dbReference type="GO" id="GO:0003924">
    <property type="term" value="F:GTPase activity"/>
    <property type="evidence" value="ECO:0007669"/>
    <property type="project" value="UniProtKB-UniRule"/>
</dbReference>
<dbReference type="OrthoDB" id="9805918at2"/>
<dbReference type="AlphaFoldDB" id="A0A1Y1SK17"/>
<keyword evidence="5 6" id="KW-0342">GTP-binding</keyword>
<keyword evidence="6" id="KW-0378">Hydrolase</keyword>
<comment type="subcellular location">
    <subcellularLocation>
        <location evidence="6">Cytoplasm</location>
    </subcellularLocation>
</comment>
<keyword evidence="6" id="KW-0479">Metal-binding</keyword>
<dbReference type="GO" id="GO:0002098">
    <property type="term" value="P:tRNA wobble uridine modification"/>
    <property type="evidence" value="ECO:0007669"/>
    <property type="project" value="TreeGrafter"/>
</dbReference>
<dbReference type="Pfam" id="PF12631">
    <property type="entry name" value="MnmE_helical"/>
    <property type="match status" value="1"/>
</dbReference>
<feature type="binding site" evidence="6">
    <location>
        <begin position="245"/>
        <end position="251"/>
    </location>
    <ligand>
        <name>GTP</name>
        <dbReference type="ChEBI" id="CHEBI:37565"/>
    </ligand>
</feature>
<feature type="binding site" evidence="6">
    <location>
        <begin position="346"/>
        <end position="348"/>
    </location>
    <ligand>
        <name>GTP</name>
        <dbReference type="ChEBI" id="CHEBI:37565"/>
    </ligand>
</feature>
<feature type="binding site" evidence="6">
    <location>
        <position position="436"/>
    </location>
    <ligand>
        <name>(6S)-5-formyl-5,6,7,8-tetrahydrofolate</name>
        <dbReference type="ChEBI" id="CHEBI:57457"/>
    </ligand>
</feature>
<feature type="domain" description="TrmE-type G" evidence="8">
    <location>
        <begin position="216"/>
        <end position="365"/>
    </location>
</feature>
<feature type="binding site" evidence="6">
    <location>
        <begin position="270"/>
        <end position="273"/>
    </location>
    <ligand>
        <name>GTP</name>
        <dbReference type="ChEBI" id="CHEBI:37565"/>
    </ligand>
</feature>